<organism evidence="2 3">
    <name type="scientific">Tropicimonas aquimaris</name>
    <dbReference type="NCBI Taxonomy" id="914152"/>
    <lineage>
        <taxon>Bacteria</taxon>
        <taxon>Pseudomonadati</taxon>
        <taxon>Pseudomonadota</taxon>
        <taxon>Alphaproteobacteria</taxon>
        <taxon>Rhodobacterales</taxon>
        <taxon>Roseobacteraceae</taxon>
        <taxon>Tropicimonas</taxon>
    </lineage>
</organism>
<evidence type="ECO:0000313" key="3">
    <source>
        <dbReference type="Proteomes" id="UP001597108"/>
    </source>
</evidence>
<proteinExistence type="predicted"/>
<keyword evidence="1" id="KW-0472">Membrane</keyword>
<keyword evidence="3" id="KW-1185">Reference proteome</keyword>
<accession>A0ABW3IW98</accession>
<dbReference type="EMBL" id="JBHTJT010000048">
    <property type="protein sequence ID" value="MFD0981842.1"/>
    <property type="molecule type" value="Genomic_DNA"/>
</dbReference>
<feature type="transmembrane region" description="Helical" evidence="1">
    <location>
        <begin position="50"/>
        <end position="69"/>
    </location>
</feature>
<dbReference type="RefSeq" id="WP_386077094.1">
    <property type="nucleotide sequence ID" value="NZ_JBHTJT010000048.1"/>
</dbReference>
<reference evidence="3" key="1">
    <citation type="journal article" date="2019" name="Int. J. Syst. Evol. Microbiol.">
        <title>The Global Catalogue of Microorganisms (GCM) 10K type strain sequencing project: providing services to taxonomists for standard genome sequencing and annotation.</title>
        <authorList>
            <consortium name="The Broad Institute Genomics Platform"/>
            <consortium name="The Broad Institute Genome Sequencing Center for Infectious Disease"/>
            <person name="Wu L."/>
            <person name="Ma J."/>
        </authorList>
    </citation>
    <scope>NUCLEOTIDE SEQUENCE [LARGE SCALE GENOMIC DNA]</scope>
    <source>
        <strain evidence="3">CCUG 60524</strain>
    </source>
</reference>
<dbReference type="Proteomes" id="UP001597108">
    <property type="component" value="Unassembled WGS sequence"/>
</dbReference>
<name>A0ABW3IW98_9RHOB</name>
<sequence length="150" mass="15583">MFFTLLFAACLVAGALMRPAIWRTGRWVAPTNLVLCFAVALWTGDALVGLYAPLGIVMTFVAAGILFNGSGSAPMALLALASVLLNPLGIADFCLLSIRVGAWLRGVHDNSSPSLALALAALVLAVDVASGVYLIQRGRAAVAAREARDT</sequence>
<protein>
    <submittedName>
        <fullName evidence="2">Uncharacterized protein</fullName>
    </submittedName>
</protein>
<evidence type="ECO:0000256" key="1">
    <source>
        <dbReference type="SAM" id="Phobius"/>
    </source>
</evidence>
<evidence type="ECO:0000313" key="2">
    <source>
        <dbReference type="EMBL" id="MFD0981842.1"/>
    </source>
</evidence>
<keyword evidence="1" id="KW-0812">Transmembrane</keyword>
<gene>
    <name evidence="2" type="ORF">ACFQ2S_19590</name>
</gene>
<feature type="transmembrane region" description="Helical" evidence="1">
    <location>
        <begin position="76"/>
        <end position="102"/>
    </location>
</feature>
<keyword evidence="1" id="KW-1133">Transmembrane helix</keyword>
<feature type="transmembrane region" description="Helical" evidence="1">
    <location>
        <begin position="114"/>
        <end position="135"/>
    </location>
</feature>
<comment type="caution">
    <text evidence="2">The sequence shown here is derived from an EMBL/GenBank/DDBJ whole genome shotgun (WGS) entry which is preliminary data.</text>
</comment>